<proteinExistence type="inferred from homology"/>
<comment type="similarity">
    <text evidence="1">Belongs to the IAA-amido conjugating enzyme family.</text>
</comment>
<reference evidence="5" key="1">
    <citation type="submission" date="2020-03" db="EMBL/GenBank/DDBJ databases">
        <title>A high-quality chromosome-level genome assembly of a woody plant with both climbing and erect habits, Rhamnella rubrinervis.</title>
        <authorList>
            <person name="Lu Z."/>
            <person name="Yang Y."/>
            <person name="Zhu X."/>
            <person name="Sun Y."/>
        </authorList>
    </citation>
    <scope>NUCLEOTIDE SEQUENCE</scope>
    <source>
        <strain evidence="5">BYM</strain>
        <tissue evidence="5">Leaf</tissue>
    </source>
</reference>
<dbReference type="InterPro" id="IPR004993">
    <property type="entry name" value="GH3"/>
</dbReference>
<sequence>MEKYHNDVKVAMEQFEAMTKDAERVQRDVLKKILEENGSAEYLKKQGLNGRTDPESYKACVPIVTYNDLEPYIQRIADGDSSAILTGKPITYMVISSGTSQGKAKLVPFNDKMQETIMQMNKISFILRSREFPLGKGKALQFIYGSHKEHKTKGGIATGHVGNKVLSSPEYKNAMKAVQSQACSPEEVIQGPDFHQSVYCHLLCGLIFREEIQLISSTFVHNIVHAFRTFEQIWEELCADIRFATISNRITDPDVRTSMSKLLSRPNPELADLIYKKCRGLSNWSGLIPEIFPNVKYIYGVMTGSMEHYLKKLKHYAGEVPLVSSTYVASEVAVGSCIHPKLPPELVTYLVFPNNGYFEFLPLKDHGTSTEPTNFKTLGLTEINVGEEYEIIITNFAGCYRYRLGDIVKVMGFHNSCPELKFVRRKNLLLNINIDKNTEEDIELAVEEASKVLAEAKSEVVDFTTAADLSTDPGHYVFFWELSDQGSDEVLRECCNRLDLSFTEPAYVISRKDNSIGPLELRIVEKGTFQKVMMEHLLTIGGSAEQYKTPTCVGPSHNKVLQILCDNVVKSYFSTAFQ</sequence>
<dbReference type="Pfam" id="PF23571">
    <property type="entry name" value="GH3_M"/>
    <property type="match status" value="1"/>
</dbReference>
<dbReference type="InterPro" id="IPR055377">
    <property type="entry name" value="GH3_M"/>
</dbReference>
<evidence type="ECO:0000259" key="3">
    <source>
        <dbReference type="Pfam" id="PF23571"/>
    </source>
</evidence>
<dbReference type="Proteomes" id="UP000796880">
    <property type="component" value="Unassembled WGS sequence"/>
</dbReference>
<keyword evidence="2" id="KW-0436">Ligase</keyword>
<keyword evidence="6" id="KW-1185">Reference proteome</keyword>
<dbReference type="PANTHER" id="PTHR31901">
    <property type="entry name" value="GH3 DOMAIN-CONTAINING PROTEIN"/>
    <property type="match status" value="1"/>
</dbReference>
<gene>
    <name evidence="5" type="ORF">FNV43_RR26760</name>
</gene>
<dbReference type="EMBL" id="VOIH02000012">
    <property type="protein sequence ID" value="KAF3432021.1"/>
    <property type="molecule type" value="Genomic_DNA"/>
</dbReference>
<dbReference type="GO" id="GO:0005737">
    <property type="term" value="C:cytoplasm"/>
    <property type="evidence" value="ECO:0007669"/>
    <property type="project" value="TreeGrafter"/>
</dbReference>
<evidence type="ECO:0000313" key="5">
    <source>
        <dbReference type="EMBL" id="KAF3432021.1"/>
    </source>
</evidence>
<accession>A0A8K0DKC1</accession>
<dbReference type="Pfam" id="PF23572">
    <property type="entry name" value="GH3_C"/>
    <property type="match status" value="1"/>
</dbReference>
<dbReference type="InterPro" id="IPR055378">
    <property type="entry name" value="GH3_C"/>
</dbReference>
<evidence type="ECO:0000256" key="1">
    <source>
        <dbReference type="ARBA" id="ARBA00008068"/>
    </source>
</evidence>
<feature type="domain" description="GH3 middle" evidence="3">
    <location>
        <begin position="349"/>
        <end position="425"/>
    </location>
</feature>
<evidence type="ECO:0000313" key="6">
    <source>
        <dbReference type="Proteomes" id="UP000796880"/>
    </source>
</evidence>
<name>A0A8K0DKC1_9ROSA</name>
<feature type="domain" description="GH3 C-terminal" evidence="4">
    <location>
        <begin position="440"/>
        <end position="553"/>
    </location>
</feature>
<comment type="caution">
    <text evidence="5">The sequence shown here is derived from an EMBL/GenBank/DDBJ whole genome shotgun (WGS) entry which is preliminary data.</text>
</comment>
<dbReference type="GO" id="GO:0016881">
    <property type="term" value="F:acid-amino acid ligase activity"/>
    <property type="evidence" value="ECO:0007669"/>
    <property type="project" value="TreeGrafter"/>
</dbReference>
<dbReference type="AlphaFoldDB" id="A0A8K0DKC1"/>
<dbReference type="OrthoDB" id="10004661at2759"/>
<dbReference type="Pfam" id="PF03321">
    <property type="entry name" value="GH3"/>
    <property type="match status" value="1"/>
</dbReference>
<dbReference type="PANTHER" id="PTHR31901:SF5">
    <property type="entry name" value="JASMONOYL--L-AMINO ACID SYNTHETASE JAR1"/>
    <property type="match status" value="1"/>
</dbReference>
<protein>
    <submittedName>
        <fullName evidence="5">Uncharacterized protein</fullName>
    </submittedName>
</protein>
<organism evidence="5 6">
    <name type="scientific">Rhamnella rubrinervis</name>
    <dbReference type="NCBI Taxonomy" id="2594499"/>
    <lineage>
        <taxon>Eukaryota</taxon>
        <taxon>Viridiplantae</taxon>
        <taxon>Streptophyta</taxon>
        <taxon>Embryophyta</taxon>
        <taxon>Tracheophyta</taxon>
        <taxon>Spermatophyta</taxon>
        <taxon>Magnoliopsida</taxon>
        <taxon>eudicotyledons</taxon>
        <taxon>Gunneridae</taxon>
        <taxon>Pentapetalae</taxon>
        <taxon>rosids</taxon>
        <taxon>fabids</taxon>
        <taxon>Rosales</taxon>
        <taxon>Rhamnaceae</taxon>
        <taxon>rhamnoid group</taxon>
        <taxon>Rhamneae</taxon>
        <taxon>Rhamnella</taxon>
    </lineage>
</organism>
<evidence type="ECO:0000259" key="4">
    <source>
        <dbReference type="Pfam" id="PF23572"/>
    </source>
</evidence>
<evidence type="ECO:0000256" key="2">
    <source>
        <dbReference type="ARBA" id="ARBA00022598"/>
    </source>
</evidence>